<gene>
    <name evidence="1" type="ORF">Oscil6304_0874</name>
</gene>
<dbReference type="InParanoid" id="K9TCI9"/>
<dbReference type="EMBL" id="CP003607">
    <property type="protein sequence ID" value="AFY80607.1"/>
    <property type="molecule type" value="Genomic_DNA"/>
</dbReference>
<proteinExistence type="predicted"/>
<accession>K9TCI9</accession>
<sequence length="34" mass="3887">MLLYHNLKRQFCQPIKGKTLSGSSQELAIPVTQR</sequence>
<name>K9TCI9_9CYAN</name>
<organism evidence="1 2">
    <name type="scientific">Oscillatoria acuminata PCC 6304</name>
    <dbReference type="NCBI Taxonomy" id="56110"/>
    <lineage>
        <taxon>Bacteria</taxon>
        <taxon>Bacillati</taxon>
        <taxon>Cyanobacteriota</taxon>
        <taxon>Cyanophyceae</taxon>
        <taxon>Oscillatoriophycideae</taxon>
        <taxon>Oscillatoriales</taxon>
        <taxon>Oscillatoriaceae</taxon>
        <taxon>Oscillatoria</taxon>
    </lineage>
</organism>
<dbReference type="HOGENOM" id="CLU_3374923_0_0_3"/>
<evidence type="ECO:0000313" key="2">
    <source>
        <dbReference type="Proteomes" id="UP000010367"/>
    </source>
</evidence>
<dbReference type="AlphaFoldDB" id="K9TCI9"/>
<keyword evidence="2" id="KW-1185">Reference proteome</keyword>
<dbReference type="KEGG" id="oac:Oscil6304_0874"/>
<evidence type="ECO:0000313" key="1">
    <source>
        <dbReference type="EMBL" id="AFY80607.1"/>
    </source>
</evidence>
<protein>
    <submittedName>
        <fullName evidence="1">Uncharacterized protein</fullName>
    </submittedName>
</protein>
<dbReference type="Proteomes" id="UP000010367">
    <property type="component" value="Chromosome"/>
</dbReference>
<reference evidence="1 2" key="1">
    <citation type="submission" date="2012-06" db="EMBL/GenBank/DDBJ databases">
        <title>Finished chromosome of genome of Oscillatoria acuminata PCC 6304.</title>
        <authorList>
            <consortium name="US DOE Joint Genome Institute"/>
            <person name="Gugger M."/>
            <person name="Coursin T."/>
            <person name="Rippka R."/>
            <person name="Tandeau De Marsac N."/>
            <person name="Huntemann M."/>
            <person name="Wei C.-L."/>
            <person name="Han J."/>
            <person name="Detter J.C."/>
            <person name="Han C."/>
            <person name="Tapia R."/>
            <person name="Davenport K."/>
            <person name="Daligault H."/>
            <person name="Erkkila T."/>
            <person name="Gu W."/>
            <person name="Munk A.C.C."/>
            <person name="Teshima H."/>
            <person name="Xu Y."/>
            <person name="Chain P."/>
            <person name="Chen A."/>
            <person name="Krypides N."/>
            <person name="Mavromatis K."/>
            <person name="Markowitz V."/>
            <person name="Szeto E."/>
            <person name="Ivanova N."/>
            <person name="Mikhailova N."/>
            <person name="Ovchinnikova G."/>
            <person name="Pagani I."/>
            <person name="Pati A."/>
            <person name="Goodwin L."/>
            <person name="Peters L."/>
            <person name="Pitluck S."/>
            <person name="Woyke T."/>
            <person name="Kerfeld C."/>
        </authorList>
    </citation>
    <scope>NUCLEOTIDE SEQUENCE [LARGE SCALE GENOMIC DNA]</scope>
    <source>
        <strain evidence="1 2">PCC 6304</strain>
    </source>
</reference>